<comment type="caution">
    <text evidence="2">The sequence shown here is derived from an EMBL/GenBank/DDBJ whole genome shotgun (WGS) entry which is preliminary data.</text>
</comment>
<dbReference type="Proteomes" id="UP000729402">
    <property type="component" value="Unassembled WGS sequence"/>
</dbReference>
<organism evidence="2 3">
    <name type="scientific">Zizania palustris</name>
    <name type="common">Northern wild rice</name>
    <dbReference type="NCBI Taxonomy" id="103762"/>
    <lineage>
        <taxon>Eukaryota</taxon>
        <taxon>Viridiplantae</taxon>
        <taxon>Streptophyta</taxon>
        <taxon>Embryophyta</taxon>
        <taxon>Tracheophyta</taxon>
        <taxon>Spermatophyta</taxon>
        <taxon>Magnoliopsida</taxon>
        <taxon>Liliopsida</taxon>
        <taxon>Poales</taxon>
        <taxon>Poaceae</taxon>
        <taxon>BOP clade</taxon>
        <taxon>Oryzoideae</taxon>
        <taxon>Oryzeae</taxon>
        <taxon>Zizaniinae</taxon>
        <taxon>Zizania</taxon>
    </lineage>
</organism>
<reference evidence="2" key="1">
    <citation type="journal article" date="2021" name="bioRxiv">
        <title>Whole Genome Assembly and Annotation of Northern Wild Rice, Zizania palustris L., Supports a Whole Genome Duplication in the Zizania Genus.</title>
        <authorList>
            <person name="Haas M."/>
            <person name="Kono T."/>
            <person name="Macchietto M."/>
            <person name="Millas R."/>
            <person name="McGilp L."/>
            <person name="Shao M."/>
            <person name="Duquette J."/>
            <person name="Hirsch C.N."/>
            <person name="Kimball J."/>
        </authorList>
    </citation>
    <scope>NUCLEOTIDE SEQUENCE</scope>
    <source>
        <tissue evidence="2">Fresh leaf tissue</tissue>
    </source>
</reference>
<evidence type="ECO:0000256" key="1">
    <source>
        <dbReference type="SAM" id="MobiDB-lite"/>
    </source>
</evidence>
<name>A0A8J5WFV1_ZIZPA</name>
<proteinExistence type="predicted"/>
<dbReference type="AlphaFoldDB" id="A0A8J5WFV1"/>
<evidence type="ECO:0000313" key="2">
    <source>
        <dbReference type="EMBL" id="KAG8087997.1"/>
    </source>
</evidence>
<keyword evidence="3" id="KW-1185">Reference proteome</keyword>
<feature type="region of interest" description="Disordered" evidence="1">
    <location>
        <begin position="1"/>
        <end position="32"/>
    </location>
</feature>
<sequence>MPQRRSAATPRRLGALPPQIHAQEQPRRHADSARRRCYMQSAPRHCCTQPAPHRHCTCHM</sequence>
<evidence type="ECO:0000313" key="3">
    <source>
        <dbReference type="Proteomes" id="UP000729402"/>
    </source>
</evidence>
<gene>
    <name evidence="2" type="ORF">GUJ93_ZPchr0010g10750</name>
</gene>
<dbReference type="EMBL" id="JAAALK010000082">
    <property type="protein sequence ID" value="KAG8087997.1"/>
    <property type="molecule type" value="Genomic_DNA"/>
</dbReference>
<accession>A0A8J5WFV1</accession>
<reference evidence="2" key="2">
    <citation type="submission" date="2021-02" db="EMBL/GenBank/DDBJ databases">
        <authorList>
            <person name="Kimball J.A."/>
            <person name="Haas M.W."/>
            <person name="Macchietto M."/>
            <person name="Kono T."/>
            <person name="Duquette J."/>
            <person name="Shao M."/>
        </authorList>
    </citation>
    <scope>NUCLEOTIDE SEQUENCE</scope>
    <source>
        <tissue evidence="2">Fresh leaf tissue</tissue>
    </source>
</reference>
<protein>
    <submittedName>
        <fullName evidence="2">Uncharacterized protein</fullName>
    </submittedName>
</protein>